<dbReference type="InterPro" id="IPR000524">
    <property type="entry name" value="Tscrpt_reg_HTH_GntR"/>
</dbReference>
<reference evidence="6 7" key="1">
    <citation type="submission" date="2008-03" db="EMBL/GenBank/DDBJ databases">
        <title>Complete sequence of Leptothrix cholodnii SP-6.</title>
        <authorList>
            <consortium name="US DOE Joint Genome Institute"/>
            <person name="Copeland A."/>
            <person name="Lucas S."/>
            <person name="Lapidus A."/>
            <person name="Glavina del Rio T."/>
            <person name="Dalin E."/>
            <person name="Tice H."/>
            <person name="Bruce D."/>
            <person name="Goodwin L."/>
            <person name="Pitluck S."/>
            <person name="Chertkov O."/>
            <person name="Brettin T."/>
            <person name="Detter J.C."/>
            <person name="Han C."/>
            <person name="Kuske C.R."/>
            <person name="Schmutz J."/>
            <person name="Larimer F."/>
            <person name="Land M."/>
            <person name="Hauser L."/>
            <person name="Kyrpides N."/>
            <person name="Lykidis A."/>
            <person name="Emerson D."/>
            <person name="Richardson P."/>
        </authorList>
    </citation>
    <scope>NUCLEOTIDE SEQUENCE [LARGE SCALE GENOMIC DNA]</scope>
    <source>
        <strain evidence="7">ATCC 51168 / LMG 8142 / SP-6</strain>
    </source>
</reference>
<dbReference type="PROSITE" id="PS50949">
    <property type="entry name" value="HTH_GNTR"/>
    <property type="match status" value="1"/>
</dbReference>
<dbReference type="CDD" id="cd07377">
    <property type="entry name" value="WHTH_GntR"/>
    <property type="match status" value="1"/>
</dbReference>
<dbReference type="SMART" id="SM00895">
    <property type="entry name" value="FCD"/>
    <property type="match status" value="1"/>
</dbReference>
<dbReference type="InterPro" id="IPR008920">
    <property type="entry name" value="TF_FadR/GntR_C"/>
</dbReference>
<dbReference type="Pfam" id="PF00392">
    <property type="entry name" value="GntR"/>
    <property type="match status" value="1"/>
</dbReference>
<evidence type="ECO:0000313" key="7">
    <source>
        <dbReference type="Proteomes" id="UP000001693"/>
    </source>
</evidence>
<keyword evidence="1" id="KW-0805">Transcription regulation</keyword>
<dbReference type="HOGENOM" id="CLU_017584_5_0_4"/>
<proteinExistence type="predicted"/>
<feature type="domain" description="HTH gntR-type" evidence="5">
    <location>
        <begin position="25"/>
        <end position="92"/>
    </location>
</feature>
<dbReference type="GO" id="GO:0003700">
    <property type="term" value="F:DNA-binding transcription factor activity"/>
    <property type="evidence" value="ECO:0007669"/>
    <property type="project" value="InterPro"/>
</dbReference>
<evidence type="ECO:0000256" key="3">
    <source>
        <dbReference type="ARBA" id="ARBA00023163"/>
    </source>
</evidence>
<dbReference type="AlphaFoldDB" id="B1Y7N2"/>
<evidence type="ECO:0000256" key="4">
    <source>
        <dbReference type="SAM" id="MobiDB-lite"/>
    </source>
</evidence>
<dbReference type="Gene3D" id="1.10.10.10">
    <property type="entry name" value="Winged helix-like DNA-binding domain superfamily/Winged helix DNA-binding domain"/>
    <property type="match status" value="1"/>
</dbReference>
<dbReference type="RefSeq" id="WP_012345242.1">
    <property type="nucleotide sequence ID" value="NC_010524.1"/>
</dbReference>
<keyword evidence="2" id="KW-0238">DNA-binding</keyword>
<feature type="compositionally biased region" description="Low complexity" evidence="4">
    <location>
        <begin position="245"/>
        <end position="259"/>
    </location>
</feature>
<evidence type="ECO:0000259" key="5">
    <source>
        <dbReference type="PROSITE" id="PS50949"/>
    </source>
</evidence>
<keyword evidence="7" id="KW-1185">Reference proteome</keyword>
<keyword evidence="3" id="KW-0804">Transcription</keyword>
<dbReference type="InterPro" id="IPR011711">
    <property type="entry name" value="GntR_C"/>
</dbReference>
<dbReference type="OrthoDB" id="5243844at2"/>
<evidence type="ECO:0000256" key="1">
    <source>
        <dbReference type="ARBA" id="ARBA00023015"/>
    </source>
</evidence>
<sequence>MTAPPRTRSPRTRSAPAALDGTAPTTATQRVYDGIYGAILEHRLSPGMRLREEELAASFAVSRTVVRQALHRLAQDQVIELHHNRGAQVPQPSLAEAAHVFDARRVVECEIARRLAGQLSAEQLAQLREMVSAEAAADARGDRPASIRLSGQFHRALAQMCGNPVFVRLLDELLPTTSILMALYQNPGQPACVAHRHTELIDALTGSGAAGAAEMRRHLQELERLLTRAGSKAPALRDVFAAYRSASDASDTNDTDPPAGSGRQAPAR</sequence>
<dbReference type="Proteomes" id="UP000001693">
    <property type="component" value="Chromosome"/>
</dbReference>
<dbReference type="eggNOG" id="COG1802">
    <property type="taxonomic scope" value="Bacteria"/>
</dbReference>
<evidence type="ECO:0000256" key="2">
    <source>
        <dbReference type="ARBA" id="ARBA00023125"/>
    </source>
</evidence>
<dbReference type="Pfam" id="PF07729">
    <property type="entry name" value="FCD"/>
    <property type="match status" value="1"/>
</dbReference>
<dbReference type="SUPFAM" id="SSF48008">
    <property type="entry name" value="GntR ligand-binding domain-like"/>
    <property type="match status" value="1"/>
</dbReference>
<dbReference type="PANTHER" id="PTHR43537">
    <property type="entry name" value="TRANSCRIPTIONAL REGULATOR, GNTR FAMILY"/>
    <property type="match status" value="1"/>
</dbReference>
<organism evidence="6 7">
    <name type="scientific">Leptothrix cholodnii (strain ATCC 51168 / LMG 8142 / SP-6)</name>
    <name type="common">Leptothrix discophora (strain SP-6)</name>
    <dbReference type="NCBI Taxonomy" id="395495"/>
    <lineage>
        <taxon>Bacteria</taxon>
        <taxon>Pseudomonadati</taxon>
        <taxon>Pseudomonadota</taxon>
        <taxon>Betaproteobacteria</taxon>
        <taxon>Burkholderiales</taxon>
        <taxon>Sphaerotilaceae</taxon>
        <taxon>Leptothrix</taxon>
    </lineage>
</organism>
<gene>
    <name evidence="6" type="ordered locus">Lcho_0205</name>
</gene>
<dbReference type="Gene3D" id="1.20.120.530">
    <property type="entry name" value="GntR ligand-binding domain-like"/>
    <property type="match status" value="1"/>
</dbReference>
<dbReference type="SUPFAM" id="SSF46785">
    <property type="entry name" value="Winged helix' DNA-binding domain"/>
    <property type="match status" value="1"/>
</dbReference>
<dbReference type="STRING" id="395495.Lcho_0205"/>
<name>B1Y7N2_LEPCP</name>
<dbReference type="InterPro" id="IPR036390">
    <property type="entry name" value="WH_DNA-bd_sf"/>
</dbReference>
<dbReference type="KEGG" id="lch:Lcho_0205"/>
<feature type="region of interest" description="Disordered" evidence="4">
    <location>
        <begin position="1"/>
        <end position="22"/>
    </location>
</feature>
<dbReference type="SMART" id="SM00345">
    <property type="entry name" value="HTH_GNTR"/>
    <property type="match status" value="1"/>
</dbReference>
<accession>B1Y7N2</accession>
<dbReference type="InterPro" id="IPR036388">
    <property type="entry name" value="WH-like_DNA-bd_sf"/>
</dbReference>
<feature type="compositionally biased region" description="Low complexity" evidence="4">
    <location>
        <begin position="1"/>
        <end position="18"/>
    </location>
</feature>
<feature type="region of interest" description="Disordered" evidence="4">
    <location>
        <begin position="245"/>
        <end position="268"/>
    </location>
</feature>
<evidence type="ECO:0000313" key="6">
    <source>
        <dbReference type="EMBL" id="ACB32480.1"/>
    </source>
</evidence>
<dbReference type="GO" id="GO:0003677">
    <property type="term" value="F:DNA binding"/>
    <property type="evidence" value="ECO:0007669"/>
    <property type="project" value="UniProtKB-KW"/>
</dbReference>
<protein>
    <submittedName>
        <fullName evidence="6">Transcriptional regulator, GntR family</fullName>
    </submittedName>
</protein>
<dbReference type="EMBL" id="CP001013">
    <property type="protein sequence ID" value="ACB32480.1"/>
    <property type="molecule type" value="Genomic_DNA"/>
</dbReference>
<dbReference type="PANTHER" id="PTHR43537:SF53">
    <property type="entry name" value="HTH-TYPE TRANSCRIPTIONAL REPRESSOR NANR"/>
    <property type="match status" value="1"/>
</dbReference>